<feature type="region of interest" description="Disordered" evidence="1">
    <location>
        <begin position="378"/>
        <end position="409"/>
    </location>
</feature>
<accession>A0A4V3QVE1</accession>
<proteinExistence type="predicted"/>
<name>A0A4V3QVE1_9SPHN</name>
<dbReference type="AlphaFoldDB" id="A0A4V3QVE1"/>
<feature type="compositionally biased region" description="Acidic residues" evidence="1">
    <location>
        <begin position="391"/>
        <end position="409"/>
    </location>
</feature>
<organism evidence="2 3">
    <name type="scientific">Sphingomonas naasensis</name>
    <dbReference type="NCBI Taxonomy" id="1344951"/>
    <lineage>
        <taxon>Bacteria</taxon>
        <taxon>Pseudomonadati</taxon>
        <taxon>Pseudomonadota</taxon>
        <taxon>Alphaproteobacteria</taxon>
        <taxon>Sphingomonadales</taxon>
        <taxon>Sphingomonadaceae</taxon>
        <taxon>Sphingomonas</taxon>
    </lineage>
</organism>
<evidence type="ECO:0000256" key="1">
    <source>
        <dbReference type="SAM" id="MobiDB-lite"/>
    </source>
</evidence>
<gene>
    <name evidence="2" type="ORF">E5A74_19110</name>
</gene>
<dbReference type="OrthoDB" id="1489939at2"/>
<reference evidence="2 3" key="1">
    <citation type="submission" date="2019-04" db="EMBL/GenBank/DDBJ databases">
        <title>Sphingomonas psychrotolerans sp. nov., isolated from soil in the Tianshan Mountains, Xinjiang, China.</title>
        <authorList>
            <person name="Luo Y."/>
            <person name="Sheng H."/>
        </authorList>
    </citation>
    <scope>NUCLEOTIDE SEQUENCE [LARGE SCALE GENOMIC DNA]</scope>
    <source>
        <strain evidence="2 3">KIS18-15</strain>
    </source>
</reference>
<protein>
    <submittedName>
        <fullName evidence="2">Uncharacterized protein</fullName>
    </submittedName>
</protein>
<dbReference type="Proteomes" id="UP000309848">
    <property type="component" value="Unassembled WGS sequence"/>
</dbReference>
<evidence type="ECO:0000313" key="3">
    <source>
        <dbReference type="Proteomes" id="UP000309848"/>
    </source>
</evidence>
<comment type="caution">
    <text evidence="2">The sequence shown here is derived from an EMBL/GenBank/DDBJ whole genome shotgun (WGS) entry which is preliminary data.</text>
</comment>
<dbReference type="EMBL" id="SRXU01000010">
    <property type="protein sequence ID" value="TGX38312.1"/>
    <property type="molecule type" value="Genomic_DNA"/>
</dbReference>
<dbReference type="RefSeq" id="WP_135987216.1">
    <property type="nucleotide sequence ID" value="NZ_JAASQM010000003.1"/>
</dbReference>
<keyword evidence="3" id="KW-1185">Reference proteome</keyword>
<evidence type="ECO:0000313" key="2">
    <source>
        <dbReference type="EMBL" id="TGX38312.1"/>
    </source>
</evidence>
<sequence length="409" mass="45254">MGAKLDFTNNFESSLQSSLNEISGLGPISKRVDDYLTRRGDVDPSVATSDITGLKARMASFLQGRGARLGSDLRFKMGGYDEILFAAYDKSLSAEAGGDDPLLSANRGDQIGNWDFSVEQFDSVELLGLDPMAVRAAGAIDYIYELGERLGVFRLAESLVLNWASGRIDVVDNRATTKLYCYWKQLDGRSDAEERGMLYRRVIGRGDSQMLSRMVANEGFQPLWANLMGEIATYIEKAERLETGRSDATSVSPGPIYQTMREIQYNLTEYCTGMAFVQAQEIYKQLQGAFDVLRDPDIVANFGGPRRRNMWTVIAELSKQEFGRSLPIGPLLRVAVDGNKIYQIIADFDGVDLSAAQFRALIDAGESYIINSSVIDGQAGDEPRFTGSSEETTEEDDFSDDAFEDEFAE</sequence>